<dbReference type="GO" id="GO:0003677">
    <property type="term" value="F:DNA binding"/>
    <property type="evidence" value="ECO:0007669"/>
    <property type="project" value="InterPro"/>
</dbReference>
<organism evidence="1">
    <name type="scientific">uncultured bacterium</name>
    <name type="common">gcode 4</name>
    <dbReference type="NCBI Taxonomy" id="1234023"/>
    <lineage>
        <taxon>Bacteria</taxon>
        <taxon>environmental samples</taxon>
    </lineage>
</organism>
<protein>
    <submittedName>
        <fullName evidence="1">Uncharacterized protein</fullName>
    </submittedName>
</protein>
<proteinExistence type="predicted"/>
<name>K2AV85_9BACT</name>
<dbReference type="SUPFAM" id="SSF50118">
    <property type="entry name" value="Cell growth inhibitor/plasmid maintenance toxic component"/>
    <property type="match status" value="1"/>
</dbReference>
<dbReference type="Gene3D" id="2.30.30.110">
    <property type="match status" value="1"/>
</dbReference>
<dbReference type="EMBL" id="AMFJ01021674">
    <property type="protein sequence ID" value="EKD65772.1"/>
    <property type="molecule type" value="Genomic_DNA"/>
</dbReference>
<dbReference type="InterPro" id="IPR011067">
    <property type="entry name" value="Plasmid_toxin/cell-grow_inhib"/>
</dbReference>
<dbReference type="AlphaFoldDB" id="K2AV85"/>
<accession>K2AV85</accession>
<dbReference type="Pfam" id="PF02452">
    <property type="entry name" value="PemK_toxin"/>
    <property type="match status" value="1"/>
</dbReference>
<comment type="caution">
    <text evidence="1">The sequence shown here is derived from an EMBL/GenBank/DDBJ whole genome shotgun (WGS) entry which is preliminary data.</text>
</comment>
<reference evidence="1" key="1">
    <citation type="journal article" date="2012" name="Science">
        <title>Fermentation, hydrogen, and sulfur metabolism in multiple uncultivated bacterial phyla.</title>
        <authorList>
            <person name="Wrighton K.C."/>
            <person name="Thomas B.C."/>
            <person name="Sharon I."/>
            <person name="Miller C.S."/>
            <person name="Castelle C.J."/>
            <person name="VerBerkmoes N.C."/>
            <person name="Wilkins M.J."/>
            <person name="Hettich R.L."/>
            <person name="Lipton M.S."/>
            <person name="Williams K.H."/>
            <person name="Long P.E."/>
            <person name="Banfield J.F."/>
        </authorList>
    </citation>
    <scope>NUCLEOTIDE SEQUENCE [LARGE SCALE GENOMIC DNA]</scope>
</reference>
<evidence type="ECO:0000313" key="1">
    <source>
        <dbReference type="EMBL" id="EKD65772.1"/>
    </source>
</evidence>
<sequence length="106" mass="13012">MYKKWDILLLNFPFSDFKNFKLRPVLLWEDLWNDYIVMPITTSKINNFWEYFLEKNNTNKLKSDSYLKPFNINTVDKTIITWKLWEVKKTDLIDISKLFCNKFCKN</sequence>
<gene>
    <name evidence="1" type="ORF">ACD_49C00088G0002</name>
</gene>
<dbReference type="InterPro" id="IPR003477">
    <property type="entry name" value="PemK-like"/>
</dbReference>